<keyword evidence="3" id="KW-1185">Reference proteome</keyword>
<gene>
    <name evidence="2" type="ORF">E5288_WYG001992</name>
</gene>
<name>A0A6B0RSB4_9CETA</name>
<protein>
    <submittedName>
        <fullName evidence="2">Uncharacterized protein</fullName>
    </submittedName>
</protein>
<evidence type="ECO:0000313" key="3">
    <source>
        <dbReference type="Proteomes" id="UP000322234"/>
    </source>
</evidence>
<dbReference type="EMBL" id="VBQZ03000062">
    <property type="protein sequence ID" value="MXQ90213.1"/>
    <property type="molecule type" value="Genomic_DNA"/>
</dbReference>
<sequence length="251" mass="27859">MEELEKEDKKDSECDVEMEEGSQAADWDSDETVVEGSVTESDPEEEALPWRRSNTGHTQPLPNCNLRMKWNKMELCYKRVLTSPEISQEERLFRKMNDFEPRELANPLSNSSSSISIPLTCHRDFLEDPKDDALPVEVSTALNTLSDAKVEPICHRKEGGISLGAGNECSGVEPGMSQTDEDCTQIAEVDFETLCSTPPFEQDSKLAELQDKHLPVQQLDINTVALPGEGNIVGLPGFSTALLFVAEDTVR</sequence>
<dbReference type="InterPro" id="IPR042334">
    <property type="entry name" value="ANKRD31"/>
</dbReference>
<feature type="region of interest" description="Disordered" evidence="1">
    <location>
        <begin position="1"/>
        <end position="58"/>
    </location>
</feature>
<dbReference type="AlphaFoldDB" id="A0A6B0RSB4"/>
<proteinExistence type="predicted"/>
<evidence type="ECO:0000256" key="1">
    <source>
        <dbReference type="SAM" id="MobiDB-lite"/>
    </source>
</evidence>
<dbReference type="Proteomes" id="UP000322234">
    <property type="component" value="Unassembled WGS sequence"/>
</dbReference>
<comment type="caution">
    <text evidence="2">The sequence shown here is derived from an EMBL/GenBank/DDBJ whole genome shotgun (WGS) entry which is preliminary data.</text>
</comment>
<feature type="compositionally biased region" description="Basic and acidic residues" evidence="1">
    <location>
        <begin position="1"/>
        <end position="13"/>
    </location>
</feature>
<organism evidence="2 3">
    <name type="scientific">Bos mutus</name>
    <name type="common">wild yak</name>
    <dbReference type="NCBI Taxonomy" id="72004"/>
    <lineage>
        <taxon>Eukaryota</taxon>
        <taxon>Metazoa</taxon>
        <taxon>Chordata</taxon>
        <taxon>Craniata</taxon>
        <taxon>Vertebrata</taxon>
        <taxon>Euteleostomi</taxon>
        <taxon>Mammalia</taxon>
        <taxon>Eutheria</taxon>
        <taxon>Laurasiatheria</taxon>
        <taxon>Artiodactyla</taxon>
        <taxon>Ruminantia</taxon>
        <taxon>Pecora</taxon>
        <taxon>Bovidae</taxon>
        <taxon>Bovinae</taxon>
        <taxon>Bos</taxon>
    </lineage>
</organism>
<reference evidence="2" key="1">
    <citation type="submission" date="2019-10" db="EMBL/GenBank/DDBJ databases">
        <title>The sequence and de novo assembly of the wild yak genome.</title>
        <authorList>
            <person name="Liu Y."/>
        </authorList>
    </citation>
    <scope>NUCLEOTIDE SEQUENCE [LARGE SCALE GENOMIC DNA]</scope>
    <source>
        <strain evidence="2">WY2019</strain>
    </source>
</reference>
<accession>A0A6B0RSB4</accession>
<dbReference type="PANTHER" id="PTHR24176:SF14">
    <property type="entry name" value="ANKYRIN REPEAT DOMAIN-CONTAINING PROTEIN 31"/>
    <property type="match status" value="1"/>
</dbReference>
<dbReference type="PANTHER" id="PTHR24176">
    <property type="entry name" value="ANKYRIN REPEAT DOMAIN-CONTAINING PROTEIN 31-RELATED"/>
    <property type="match status" value="1"/>
</dbReference>
<evidence type="ECO:0000313" key="2">
    <source>
        <dbReference type="EMBL" id="MXQ90213.1"/>
    </source>
</evidence>